<dbReference type="GO" id="GO:0008703">
    <property type="term" value="F:5-amino-6-(5-phosphoribosylamino)uracil reductase activity"/>
    <property type="evidence" value="ECO:0007669"/>
    <property type="project" value="InterPro"/>
</dbReference>
<dbReference type="Pfam" id="PF01872">
    <property type="entry name" value="RibD_C"/>
    <property type="match status" value="1"/>
</dbReference>
<dbReference type="Gene3D" id="3.40.430.10">
    <property type="entry name" value="Dihydrofolate Reductase, subunit A"/>
    <property type="match status" value="1"/>
</dbReference>
<evidence type="ECO:0000259" key="1">
    <source>
        <dbReference type="Pfam" id="PF01872"/>
    </source>
</evidence>
<dbReference type="GO" id="GO:0009231">
    <property type="term" value="P:riboflavin biosynthetic process"/>
    <property type="evidence" value="ECO:0007669"/>
    <property type="project" value="InterPro"/>
</dbReference>
<dbReference type="RefSeq" id="WP_119764724.1">
    <property type="nucleotide sequence ID" value="NZ_QYUJ01000014.1"/>
</dbReference>
<gene>
    <name evidence="2" type="ORF">D3875_14105</name>
</gene>
<dbReference type="PANTHER" id="PTHR38011:SF11">
    <property type="entry name" value="2,5-DIAMINO-6-RIBOSYLAMINO-4(3H)-PYRIMIDINONE 5'-PHOSPHATE REDUCTASE"/>
    <property type="match status" value="1"/>
</dbReference>
<protein>
    <submittedName>
        <fullName evidence="2">Dihydrofolate reductase</fullName>
    </submittedName>
</protein>
<dbReference type="PANTHER" id="PTHR38011">
    <property type="entry name" value="DIHYDROFOLATE REDUCTASE FAMILY PROTEIN (AFU_ORTHOLOGUE AFUA_8G06820)"/>
    <property type="match status" value="1"/>
</dbReference>
<dbReference type="EMBL" id="QYUJ01000014">
    <property type="protein sequence ID" value="RJF72516.1"/>
    <property type="molecule type" value="Genomic_DNA"/>
</dbReference>
<sequence length="181" mass="20687">MRRVVVTEFLTLDGVYEDSTAWQQAYHPDDGQFKFDELFESDALLLGRVTYQEFAAYWPTQQGKNAFADRMNSLPKYVASRTLNTVQWNASLLERDGVEAVQQLKEQDGQNILVYGSGTLAHWLFQHGLVDELRLMIFPVVRGSGKRLFSDGNKIPLHLMSTRELGDGVLLLTYTPNRERT</sequence>
<organism evidence="2 3">
    <name type="scientific">Deinococcus cavernae</name>
    <dbReference type="NCBI Taxonomy" id="2320857"/>
    <lineage>
        <taxon>Bacteria</taxon>
        <taxon>Thermotogati</taxon>
        <taxon>Deinococcota</taxon>
        <taxon>Deinococci</taxon>
        <taxon>Deinococcales</taxon>
        <taxon>Deinococcaceae</taxon>
        <taxon>Deinococcus</taxon>
    </lineage>
</organism>
<dbReference type="AlphaFoldDB" id="A0A418V8Z0"/>
<proteinExistence type="predicted"/>
<name>A0A418V8Z0_9DEIO</name>
<dbReference type="Proteomes" id="UP000286287">
    <property type="component" value="Unassembled WGS sequence"/>
</dbReference>
<comment type="caution">
    <text evidence="2">The sequence shown here is derived from an EMBL/GenBank/DDBJ whole genome shotgun (WGS) entry which is preliminary data.</text>
</comment>
<evidence type="ECO:0000313" key="3">
    <source>
        <dbReference type="Proteomes" id="UP000286287"/>
    </source>
</evidence>
<feature type="domain" description="Bacterial bifunctional deaminase-reductase C-terminal" evidence="1">
    <location>
        <begin position="4"/>
        <end position="171"/>
    </location>
</feature>
<keyword evidence="3" id="KW-1185">Reference proteome</keyword>
<dbReference type="InterPro" id="IPR024072">
    <property type="entry name" value="DHFR-like_dom_sf"/>
</dbReference>
<reference evidence="2 3" key="1">
    <citation type="submission" date="2018-09" db="EMBL/GenBank/DDBJ databases">
        <authorList>
            <person name="Zhu H."/>
        </authorList>
    </citation>
    <scope>NUCLEOTIDE SEQUENCE [LARGE SCALE GENOMIC DNA]</scope>
    <source>
        <strain evidence="2 3">K2S05-167</strain>
    </source>
</reference>
<dbReference type="OrthoDB" id="195113at2"/>
<dbReference type="SUPFAM" id="SSF53597">
    <property type="entry name" value="Dihydrofolate reductase-like"/>
    <property type="match status" value="1"/>
</dbReference>
<dbReference type="InterPro" id="IPR050765">
    <property type="entry name" value="Riboflavin_Biosynth_HTPR"/>
</dbReference>
<accession>A0A418V8Z0</accession>
<evidence type="ECO:0000313" key="2">
    <source>
        <dbReference type="EMBL" id="RJF72516.1"/>
    </source>
</evidence>
<dbReference type="InterPro" id="IPR002734">
    <property type="entry name" value="RibDG_C"/>
</dbReference>